<dbReference type="EMBL" id="ANOH01000452">
    <property type="protein sequence ID" value="EMI52058.1"/>
    <property type="molecule type" value="Genomic_DNA"/>
</dbReference>
<gene>
    <name evidence="6" type="ORF">RSSM_06503</name>
</gene>
<sequence length="310" mass="33842">MPIPAIRQPVIDSGLPASQNPSTQPVPSKPRLRLWRPESSPETNSSLLENSELDDRHGIGLRRPWMTWSYLIASLIAGITITTLAGCHWASASQNSQGAAMYNQGQYTGAMEQFQKAIASNPKDPDGYYNLAATTHRLGNQRQDPNLIRQSEALYNQCLDHDPNHVDCHRGLAVLLVDSGRPDRAFTLLKNWAAQNPTLAEPRIELARLYEEHGEPQTALKYLEDAVQTDANNPRAWLALARLRESSGDPVQALQNYQRVLALGGGVGGSSALATERVAALSRQINSANDARLNSGGTQIASPAFGSTRY</sequence>
<dbReference type="Pfam" id="PF13414">
    <property type="entry name" value="TPR_11"/>
    <property type="match status" value="1"/>
</dbReference>
<dbReference type="InterPro" id="IPR051012">
    <property type="entry name" value="CellSynth/LPSAsmb/PSIAsmb"/>
</dbReference>
<organism evidence="6 7">
    <name type="scientific">Rhodopirellula sallentina SM41</name>
    <dbReference type="NCBI Taxonomy" id="1263870"/>
    <lineage>
        <taxon>Bacteria</taxon>
        <taxon>Pseudomonadati</taxon>
        <taxon>Planctomycetota</taxon>
        <taxon>Planctomycetia</taxon>
        <taxon>Pirellulales</taxon>
        <taxon>Pirellulaceae</taxon>
        <taxon>Rhodopirellula</taxon>
    </lineage>
</organism>
<feature type="compositionally biased region" description="Polar residues" evidence="4">
    <location>
        <begin position="40"/>
        <end position="49"/>
    </location>
</feature>
<keyword evidence="7" id="KW-1185">Reference proteome</keyword>
<feature type="transmembrane region" description="Helical" evidence="5">
    <location>
        <begin position="70"/>
        <end position="91"/>
    </location>
</feature>
<accession>M5U7X7</accession>
<evidence type="ECO:0000313" key="6">
    <source>
        <dbReference type="EMBL" id="EMI52058.1"/>
    </source>
</evidence>
<dbReference type="InterPro" id="IPR019734">
    <property type="entry name" value="TPR_rpt"/>
</dbReference>
<protein>
    <submittedName>
        <fullName evidence="6">TPR repeat containing protein</fullName>
    </submittedName>
</protein>
<dbReference type="PANTHER" id="PTHR45586">
    <property type="entry name" value="TPR REPEAT-CONTAINING PROTEIN PA4667"/>
    <property type="match status" value="1"/>
</dbReference>
<evidence type="ECO:0000256" key="2">
    <source>
        <dbReference type="ARBA" id="ARBA00022803"/>
    </source>
</evidence>
<evidence type="ECO:0000256" key="4">
    <source>
        <dbReference type="SAM" id="MobiDB-lite"/>
    </source>
</evidence>
<dbReference type="Proteomes" id="UP000011885">
    <property type="component" value="Unassembled WGS sequence"/>
</dbReference>
<feature type="repeat" description="TPR" evidence="3">
    <location>
        <begin position="91"/>
        <end position="124"/>
    </location>
</feature>
<feature type="compositionally biased region" description="Polar residues" evidence="4">
    <location>
        <begin position="16"/>
        <end position="26"/>
    </location>
</feature>
<keyword evidence="5" id="KW-1133">Transmembrane helix</keyword>
<dbReference type="RefSeq" id="WP_008688568.1">
    <property type="nucleotide sequence ID" value="NZ_ANOH01000452.1"/>
</dbReference>
<keyword evidence="5" id="KW-0472">Membrane</keyword>
<feature type="region of interest" description="Disordered" evidence="4">
    <location>
        <begin position="9"/>
        <end position="49"/>
    </location>
</feature>
<evidence type="ECO:0000256" key="1">
    <source>
        <dbReference type="ARBA" id="ARBA00022737"/>
    </source>
</evidence>
<proteinExistence type="predicted"/>
<evidence type="ECO:0000256" key="3">
    <source>
        <dbReference type="PROSITE-ProRule" id="PRU00339"/>
    </source>
</evidence>
<name>M5U7X7_9BACT</name>
<feature type="repeat" description="TPR" evidence="3">
    <location>
        <begin position="200"/>
        <end position="233"/>
    </location>
</feature>
<dbReference type="PATRIC" id="fig|1263870.3.peg.6889"/>
<dbReference type="Pfam" id="PF14559">
    <property type="entry name" value="TPR_19"/>
    <property type="match status" value="1"/>
</dbReference>
<dbReference type="Gene3D" id="1.25.40.10">
    <property type="entry name" value="Tetratricopeptide repeat domain"/>
    <property type="match status" value="2"/>
</dbReference>
<dbReference type="SMART" id="SM00028">
    <property type="entry name" value="TPR"/>
    <property type="match status" value="5"/>
</dbReference>
<comment type="caution">
    <text evidence="6">The sequence shown here is derived from an EMBL/GenBank/DDBJ whole genome shotgun (WGS) entry which is preliminary data.</text>
</comment>
<dbReference type="PROSITE" id="PS50005">
    <property type="entry name" value="TPR"/>
    <property type="match status" value="2"/>
</dbReference>
<evidence type="ECO:0000256" key="5">
    <source>
        <dbReference type="SAM" id="Phobius"/>
    </source>
</evidence>
<evidence type="ECO:0000313" key="7">
    <source>
        <dbReference type="Proteomes" id="UP000011885"/>
    </source>
</evidence>
<keyword evidence="1" id="KW-0677">Repeat</keyword>
<dbReference type="PANTHER" id="PTHR45586:SF1">
    <property type="entry name" value="LIPOPOLYSACCHARIDE ASSEMBLY PROTEIN B"/>
    <property type="match status" value="1"/>
</dbReference>
<dbReference type="InterPro" id="IPR011990">
    <property type="entry name" value="TPR-like_helical_dom_sf"/>
</dbReference>
<dbReference type="AlphaFoldDB" id="M5U7X7"/>
<keyword evidence="2 3" id="KW-0802">TPR repeat</keyword>
<keyword evidence="5" id="KW-0812">Transmembrane</keyword>
<dbReference type="SUPFAM" id="SSF48452">
    <property type="entry name" value="TPR-like"/>
    <property type="match status" value="1"/>
</dbReference>
<reference evidence="6 7" key="1">
    <citation type="journal article" date="2013" name="Mar. Genomics">
        <title>Expression of sulfatases in Rhodopirellula baltica and the diversity of sulfatases in the genus Rhodopirellula.</title>
        <authorList>
            <person name="Wegner C.E."/>
            <person name="Richter-Heitmann T."/>
            <person name="Klindworth A."/>
            <person name="Klockow C."/>
            <person name="Richter M."/>
            <person name="Achstetter T."/>
            <person name="Glockner F.O."/>
            <person name="Harder J."/>
        </authorList>
    </citation>
    <scope>NUCLEOTIDE SEQUENCE [LARGE SCALE GENOMIC DNA]</scope>
    <source>
        <strain evidence="6 7">SM41</strain>
    </source>
</reference>